<feature type="domain" description="ABC transporter" evidence="11">
    <location>
        <begin position="1235"/>
        <end position="1462"/>
    </location>
</feature>
<evidence type="ECO:0000256" key="7">
    <source>
        <dbReference type="ARBA" id="ARBA00022840"/>
    </source>
</evidence>
<evidence type="ECO:0000256" key="6">
    <source>
        <dbReference type="ARBA" id="ARBA00022741"/>
    </source>
</evidence>
<dbReference type="Proteomes" id="UP001498771">
    <property type="component" value="Unassembled WGS sequence"/>
</dbReference>
<dbReference type="Gene3D" id="3.40.50.300">
    <property type="entry name" value="P-loop containing nucleotide triphosphate hydrolases"/>
    <property type="match status" value="2"/>
</dbReference>
<feature type="transmembrane region" description="Helical" evidence="10">
    <location>
        <begin position="1173"/>
        <end position="1192"/>
    </location>
</feature>
<evidence type="ECO:0000256" key="10">
    <source>
        <dbReference type="SAM" id="Phobius"/>
    </source>
</evidence>
<dbReference type="SUPFAM" id="SSF52540">
    <property type="entry name" value="P-loop containing nucleoside triphosphate hydrolases"/>
    <property type="match status" value="2"/>
</dbReference>
<dbReference type="GeneID" id="90040609"/>
<feature type="transmembrane region" description="Helical" evidence="10">
    <location>
        <begin position="260"/>
        <end position="283"/>
    </location>
</feature>
<dbReference type="PROSITE" id="PS00211">
    <property type="entry name" value="ABC_TRANSPORTER_1"/>
    <property type="match status" value="2"/>
</dbReference>
<feature type="transmembrane region" description="Helical" evidence="10">
    <location>
        <begin position="981"/>
        <end position="1004"/>
    </location>
</feature>
<dbReference type="InterPro" id="IPR013525">
    <property type="entry name" value="ABC2_TM"/>
</dbReference>
<feature type="transmembrane region" description="Helical" evidence="10">
    <location>
        <begin position="1122"/>
        <end position="1144"/>
    </location>
</feature>
<reference evidence="12 13" key="1">
    <citation type="submission" date="2024-03" db="EMBL/GenBank/DDBJ databases">
        <title>Genome-scale model development and genomic sequencing of the oleaginous clade Lipomyces.</title>
        <authorList>
            <consortium name="Lawrence Berkeley National Laboratory"/>
            <person name="Czajka J.J."/>
            <person name="Han Y."/>
            <person name="Kim J."/>
            <person name="Mondo S.J."/>
            <person name="Hofstad B.A."/>
            <person name="Robles A."/>
            <person name="Haridas S."/>
            <person name="Riley R."/>
            <person name="LaButti K."/>
            <person name="Pangilinan J."/>
            <person name="Andreopoulos W."/>
            <person name="Lipzen A."/>
            <person name="Yan J."/>
            <person name="Wang M."/>
            <person name="Ng V."/>
            <person name="Grigoriev I.V."/>
            <person name="Spatafora J.W."/>
            <person name="Magnuson J.K."/>
            <person name="Baker S.E."/>
            <person name="Pomraning K.R."/>
        </authorList>
    </citation>
    <scope>NUCLEOTIDE SEQUENCE [LARGE SCALE GENOMIC DNA]</scope>
    <source>
        <strain evidence="12 13">Phaff 52-87</strain>
    </source>
</reference>
<dbReference type="EMBL" id="JBBJBU010000001">
    <property type="protein sequence ID" value="KAK7207091.1"/>
    <property type="molecule type" value="Genomic_DNA"/>
</dbReference>
<protein>
    <recommendedName>
        <fullName evidence="11">ABC transporter domain-containing protein</fullName>
    </recommendedName>
</protein>
<feature type="transmembrane region" description="Helical" evidence="10">
    <location>
        <begin position="319"/>
        <end position="339"/>
    </location>
</feature>
<organism evidence="12 13">
    <name type="scientific">Myxozyma melibiosi</name>
    <dbReference type="NCBI Taxonomy" id="54550"/>
    <lineage>
        <taxon>Eukaryota</taxon>
        <taxon>Fungi</taxon>
        <taxon>Dikarya</taxon>
        <taxon>Ascomycota</taxon>
        <taxon>Saccharomycotina</taxon>
        <taxon>Lipomycetes</taxon>
        <taxon>Lipomycetales</taxon>
        <taxon>Lipomycetaceae</taxon>
        <taxon>Myxozyma</taxon>
    </lineage>
</organism>
<evidence type="ECO:0000256" key="8">
    <source>
        <dbReference type="ARBA" id="ARBA00022989"/>
    </source>
</evidence>
<dbReference type="InterPro" id="IPR026082">
    <property type="entry name" value="ABCA"/>
</dbReference>
<dbReference type="CDD" id="cd03263">
    <property type="entry name" value="ABC_subfamily_A"/>
    <property type="match status" value="2"/>
</dbReference>
<dbReference type="RefSeq" id="XP_064770124.1">
    <property type="nucleotide sequence ID" value="XM_064915097.1"/>
</dbReference>
<name>A0ABR1FB58_9ASCO</name>
<evidence type="ECO:0000256" key="5">
    <source>
        <dbReference type="ARBA" id="ARBA00022737"/>
    </source>
</evidence>
<feature type="transmembrane region" description="Helical" evidence="10">
    <location>
        <begin position="27"/>
        <end position="48"/>
    </location>
</feature>
<feature type="domain" description="ABC transporter" evidence="11">
    <location>
        <begin position="435"/>
        <end position="672"/>
    </location>
</feature>
<proteinExistence type="inferred from homology"/>
<dbReference type="InterPro" id="IPR003439">
    <property type="entry name" value="ABC_transporter-like_ATP-bd"/>
</dbReference>
<feature type="transmembrane region" description="Helical" evidence="10">
    <location>
        <begin position="1059"/>
        <end position="1082"/>
    </location>
</feature>
<keyword evidence="6" id="KW-0547">Nucleotide-binding</keyword>
<comment type="caution">
    <text evidence="12">The sequence shown here is derived from an EMBL/GenBank/DDBJ whole genome shotgun (WGS) entry which is preliminary data.</text>
</comment>
<evidence type="ECO:0000313" key="12">
    <source>
        <dbReference type="EMBL" id="KAK7207091.1"/>
    </source>
</evidence>
<evidence type="ECO:0000313" key="13">
    <source>
        <dbReference type="Proteomes" id="UP001498771"/>
    </source>
</evidence>
<dbReference type="PROSITE" id="PS50893">
    <property type="entry name" value="ABC_TRANSPORTER_2"/>
    <property type="match status" value="2"/>
</dbReference>
<evidence type="ECO:0000256" key="3">
    <source>
        <dbReference type="ARBA" id="ARBA00022448"/>
    </source>
</evidence>
<sequence>MAPVGRQTLALVRKCFIVFWRTIAGSVFRAFVLPVVFAFAICLSQYLFAPSGRYGIETPYPLRSVAEVLGSRDFVYLSSEKGGLTDEIRNVMDKVTSGLPADQVIALDDPVDLLTVCRQSLRGASNCLVAIEWHVFDSENKLYNYTIRADAGLNHINVKTHNTDAQRYILPTQWALDAALLDLDVDDAPQTMAYTTRSQKQHEDDIRQNFMTAFRNYLSAALYLSMIGVVYHLTGEVAAERERGIATLIDSMGCKPIARILSFFTSFSLFYLPGWVVFGVATGSLLFKKSMGIQIVFHILSGFSNVSFGLFLAQPFKQAQFSGIFGTAVCILLAVMSIVQRAVGPHNAATSGVLGFIFPPMNYVFFLQECARFQYAEKAINLLHVPPEGFVAPGIYWIGSVVQTFVYFGLALVVDKLLYSICPRVVDTLEDDRALALQELSKTYYPWTFNGMFSKSKKLPPVAAVNSVDLNFRRGEIFCLLGANGSGKTTSLDLICGVQKPTSGRVVFGSQSSLGFCPQRNVMWDLLTVDEHVKVLTTLKNNDKLLKSEFKEEVDSLISGCDLVPKRSALSKTLSGGQKRKLQLAMMLAGNSEVCCIDEVSSGLDPISRRKIWDILLASRGKRTMILSTHFLDEADLLADHIAILAKGELKADGSPVELKQRLGSGYHVFSIVPASGKETVFDLTSASQAVSLITQLEQEGHKEIRISGPQLEDVFLKLVADSDSEIKELLNENAMSYQDDGSTEQESIGEKGGGIFKAVSAKQDFELDLKGGQIIGFWGQLKTMLWKRVIVTRRNPMPTIGVILVPLIVGAISSRFVGNYVPETCDAEDQVSRRKTYSFSLNLATASVNMVLGPQSSLSTYLTGIQSYLGIYYSSASEVNESINRFAANLTMDDSIPSFVNSIRTNYTTITPGGLYLDSPRTVAFRANSANKIAQSVDGVILAPIMLNMFDNIIGNGSATIITDYSPFQYPWTPSTGDSLLFVVFFSLAMSVFPAFCALYPTVERLRHVRALHYSNGLRVLPLWVSHLFFDFAGILLVCVILVGVFAGRSSDWYGLGYLFAVMILNAFASILLAFLCSMVSLSQLSAFAMAAGFQCAYFLVYILAYLFVDVFVSARRADTVIRIVTYVLCIFAPVANLVRAIFLSLNLFGSMCHNSDTYTYYADIRAYGQPILYLALQSIVLFGILIWWDSGRFRIHFQRKFKPADAEEKMASLDEDIYTEIQNVESPSNPGGLRVVHLSKRFGKFVAVEDVTFGVARSECFALLGPNGAGKSTTFNMIRGEIAASSGDVFVENTSVSSDRARARTFLGVCPQFDAIDRMNVTETLEFYARLRGLRSDDLVHNVENLIYAVGLSNFRDRMAAKLSGGNRRKLSLGIALMANPSVLLLDEPSSGMDAASKRVMWRTLAKVSGDRSILLTTHSMEEADALASRAGILAKNMLAVGTCDRLRQRYSNAFFLHFLCKGGVSSTTEEMNDIYEWAVAKFKGHAVQIQDMMYHGQVRVAVEGRGVDGDIYRLLDILRAIEEDRSTLSIEFYSVAQASLEQVFLSIVGAHDIAEEGYAN</sequence>
<dbReference type="PANTHER" id="PTHR19229:SF36">
    <property type="entry name" value="ATP-BINDING CASSETTE SUB-FAMILY A MEMBER 2"/>
    <property type="match status" value="1"/>
</dbReference>
<dbReference type="Pfam" id="PF12698">
    <property type="entry name" value="ABC2_membrane_3"/>
    <property type="match status" value="2"/>
</dbReference>
<gene>
    <name evidence="12" type="ORF">BZA70DRAFT_4150</name>
</gene>
<evidence type="ECO:0000256" key="4">
    <source>
        <dbReference type="ARBA" id="ARBA00022692"/>
    </source>
</evidence>
<keyword evidence="5" id="KW-0677">Repeat</keyword>
<keyword evidence="9 10" id="KW-0472">Membrane</keyword>
<dbReference type="InterPro" id="IPR017871">
    <property type="entry name" value="ABC_transporter-like_CS"/>
</dbReference>
<feature type="transmembrane region" description="Helical" evidence="10">
    <location>
        <begin position="295"/>
        <end position="313"/>
    </location>
</feature>
<comment type="subcellular location">
    <subcellularLocation>
        <location evidence="1">Membrane</location>
        <topology evidence="1">Multi-pass membrane protein</topology>
    </subcellularLocation>
</comment>
<dbReference type="InterPro" id="IPR027417">
    <property type="entry name" value="P-loop_NTPase"/>
</dbReference>
<evidence type="ECO:0000259" key="11">
    <source>
        <dbReference type="PROSITE" id="PS50893"/>
    </source>
</evidence>
<feature type="transmembrane region" description="Helical" evidence="10">
    <location>
        <begin position="351"/>
        <end position="375"/>
    </location>
</feature>
<keyword evidence="8 10" id="KW-1133">Transmembrane helix</keyword>
<keyword evidence="7" id="KW-0067">ATP-binding</keyword>
<dbReference type="PANTHER" id="PTHR19229">
    <property type="entry name" value="ATP-BINDING CASSETTE TRANSPORTER SUBFAMILY A ABCA"/>
    <property type="match status" value="1"/>
</dbReference>
<evidence type="ECO:0000256" key="9">
    <source>
        <dbReference type="ARBA" id="ARBA00023136"/>
    </source>
</evidence>
<evidence type="ECO:0000256" key="2">
    <source>
        <dbReference type="ARBA" id="ARBA00008869"/>
    </source>
</evidence>
<feature type="transmembrane region" description="Helical" evidence="10">
    <location>
        <begin position="1088"/>
        <end position="1110"/>
    </location>
</feature>
<evidence type="ECO:0000256" key="1">
    <source>
        <dbReference type="ARBA" id="ARBA00004141"/>
    </source>
</evidence>
<comment type="similarity">
    <text evidence="2">Belongs to the ABC transporter superfamily. ABCA family.</text>
</comment>
<feature type="transmembrane region" description="Helical" evidence="10">
    <location>
        <begin position="1024"/>
        <end position="1047"/>
    </location>
</feature>
<dbReference type="Pfam" id="PF00005">
    <property type="entry name" value="ABC_tran"/>
    <property type="match status" value="2"/>
</dbReference>
<keyword evidence="3" id="KW-0813">Transport</keyword>
<feature type="transmembrane region" description="Helical" evidence="10">
    <location>
        <begin position="217"/>
        <end position="234"/>
    </location>
</feature>
<dbReference type="SMART" id="SM00382">
    <property type="entry name" value="AAA"/>
    <property type="match status" value="2"/>
</dbReference>
<keyword evidence="13" id="KW-1185">Reference proteome</keyword>
<accession>A0ABR1FB58</accession>
<dbReference type="InterPro" id="IPR003593">
    <property type="entry name" value="AAA+_ATPase"/>
</dbReference>
<keyword evidence="4 10" id="KW-0812">Transmembrane</keyword>